<gene>
    <name evidence="2" type="ORF">OCBIM_22033758mg</name>
</gene>
<dbReference type="GO" id="GO:0030488">
    <property type="term" value="P:tRNA methylation"/>
    <property type="evidence" value="ECO:0007669"/>
    <property type="project" value="TreeGrafter"/>
</dbReference>
<dbReference type="InterPro" id="IPR000241">
    <property type="entry name" value="RlmKL-like_Mtase"/>
</dbReference>
<sequence>MATPMSSHAVSMLTDKNVDEWCQVQCTVCTGFEKEASEEAKEVLGVEEVRVGHGHIVIRLPVKNTSKVLTLNGVDNCAVLIHENLHFGFGSNEEGSANFGGAIQTYFEWNVDMKNFNIEVILRIVDDSVSVSIALTKESLHRRLITNFGPTTLRATTAYNMLRLCKIQDGDVVCDPMCGSGAIPIQASVCWPQTWNICGEIHHRAMEKIEGNINAVNEQRKEKMLPQLGIDVFKWDACHLPLASHSVDVFITDLPFGKRSGSKKNNWKLYPAVMYEMARVAKLNTGRACLLTQDKKCMFKCMQHFAKYWKKQSYLWVNIGGLAAGVWLFRRTSAKLSGAPVSTLWHSPLPENCPQEMPVPDNQIPDL</sequence>
<evidence type="ECO:0000259" key="1">
    <source>
        <dbReference type="Pfam" id="PF01170"/>
    </source>
</evidence>
<dbReference type="Gene3D" id="3.40.50.150">
    <property type="entry name" value="Vaccinia Virus protein VP39"/>
    <property type="match status" value="1"/>
</dbReference>
<dbReference type="FunFam" id="3.40.50.150:FF:000073">
    <property type="entry name" value="THUMP domain containing 3"/>
    <property type="match status" value="1"/>
</dbReference>
<dbReference type="AlphaFoldDB" id="A0A0L8GGG9"/>
<dbReference type="PANTHER" id="PTHR14911">
    <property type="entry name" value="THUMP DOMAIN-CONTAINING"/>
    <property type="match status" value="1"/>
</dbReference>
<dbReference type="Pfam" id="PF01170">
    <property type="entry name" value="UPF0020"/>
    <property type="match status" value="1"/>
</dbReference>
<feature type="domain" description="Ribosomal RNA large subunit methyltransferase K/L-like methyltransferase" evidence="1">
    <location>
        <begin position="147"/>
        <end position="322"/>
    </location>
</feature>
<reference evidence="2" key="1">
    <citation type="submission" date="2015-07" db="EMBL/GenBank/DDBJ databases">
        <title>MeaNS - Measles Nucleotide Surveillance Program.</title>
        <authorList>
            <person name="Tran T."/>
            <person name="Druce J."/>
        </authorList>
    </citation>
    <scope>NUCLEOTIDE SEQUENCE</scope>
    <source>
        <strain evidence="2">UCB-OBI-ISO-001</strain>
        <tissue evidence="2">Gonad</tissue>
    </source>
</reference>
<evidence type="ECO:0000313" key="2">
    <source>
        <dbReference type="EMBL" id="KOF76117.1"/>
    </source>
</evidence>
<accession>A0A0L8GGG9</accession>
<protein>
    <recommendedName>
        <fullName evidence="1">Ribosomal RNA large subunit methyltransferase K/L-like methyltransferase domain-containing protein</fullName>
    </recommendedName>
</protein>
<dbReference type="SUPFAM" id="SSF53335">
    <property type="entry name" value="S-adenosyl-L-methionine-dependent methyltransferases"/>
    <property type="match status" value="1"/>
</dbReference>
<dbReference type="PANTHER" id="PTHR14911:SF13">
    <property type="entry name" value="TRNA (GUANINE(6)-N2)-METHYLTRANSFERASE THUMP3"/>
    <property type="match status" value="1"/>
</dbReference>
<dbReference type="InterPro" id="IPR029063">
    <property type="entry name" value="SAM-dependent_MTases_sf"/>
</dbReference>
<dbReference type="SUPFAM" id="SSF143437">
    <property type="entry name" value="THUMP domain-like"/>
    <property type="match status" value="1"/>
</dbReference>
<dbReference type="STRING" id="37653.A0A0L8GGG9"/>
<dbReference type="OrthoDB" id="47730at2759"/>
<name>A0A0L8GGG9_OCTBM</name>
<dbReference type="GO" id="GO:0043527">
    <property type="term" value="C:tRNA methyltransferase complex"/>
    <property type="evidence" value="ECO:0007669"/>
    <property type="project" value="UniProtKB-ARBA"/>
</dbReference>
<proteinExistence type="predicted"/>
<organism evidence="2">
    <name type="scientific">Octopus bimaculoides</name>
    <name type="common">California two-spotted octopus</name>
    <dbReference type="NCBI Taxonomy" id="37653"/>
    <lineage>
        <taxon>Eukaryota</taxon>
        <taxon>Metazoa</taxon>
        <taxon>Spiralia</taxon>
        <taxon>Lophotrochozoa</taxon>
        <taxon>Mollusca</taxon>
        <taxon>Cephalopoda</taxon>
        <taxon>Coleoidea</taxon>
        <taxon>Octopodiformes</taxon>
        <taxon>Octopoda</taxon>
        <taxon>Incirrata</taxon>
        <taxon>Octopodidae</taxon>
        <taxon>Octopus</taxon>
    </lineage>
</organism>
<dbReference type="EMBL" id="KQ421866">
    <property type="protein sequence ID" value="KOF76117.1"/>
    <property type="molecule type" value="Genomic_DNA"/>
</dbReference>
<dbReference type="GO" id="GO:0016423">
    <property type="term" value="F:tRNA (guanine) methyltransferase activity"/>
    <property type="evidence" value="ECO:0007669"/>
    <property type="project" value="TreeGrafter"/>
</dbReference>